<reference evidence="3" key="1">
    <citation type="journal article" date="2018" name="Proc. Natl. Acad. Sci. U.S.A.">
        <title>Linking secondary metabolites to gene clusters through genome sequencing of six diverse Aspergillus species.</title>
        <authorList>
            <person name="Kaerboelling I."/>
            <person name="Vesth T.C."/>
            <person name="Frisvad J.C."/>
            <person name="Nybo J.L."/>
            <person name="Theobald S."/>
            <person name="Kuo A."/>
            <person name="Bowyer P."/>
            <person name="Matsuda Y."/>
            <person name="Mondo S."/>
            <person name="Lyhne E.K."/>
            <person name="Kogle M.E."/>
            <person name="Clum A."/>
            <person name="Lipzen A."/>
            <person name="Salamov A."/>
            <person name="Ngan C.Y."/>
            <person name="Daum C."/>
            <person name="Chiniquy J."/>
            <person name="Barry K."/>
            <person name="LaButti K."/>
            <person name="Haridas S."/>
            <person name="Simmons B.A."/>
            <person name="Magnuson J.K."/>
            <person name="Mortensen U.H."/>
            <person name="Larsen T.O."/>
            <person name="Grigoriev I.V."/>
            <person name="Baker S.E."/>
            <person name="Andersen M.R."/>
        </authorList>
    </citation>
    <scope>NUCLEOTIDE SEQUENCE [LARGE SCALE GENOMIC DNA]</scope>
    <source>
        <strain evidence="3">IBT 16806</strain>
    </source>
</reference>
<accession>A0A2I1BWD4</accession>
<evidence type="ECO:0000313" key="2">
    <source>
        <dbReference type="EMBL" id="PKX89697.1"/>
    </source>
</evidence>
<dbReference type="EMBL" id="MSZS01000009">
    <property type="protein sequence ID" value="PKX89697.1"/>
    <property type="molecule type" value="Genomic_DNA"/>
</dbReference>
<evidence type="ECO:0000313" key="3">
    <source>
        <dbReference type="Proteomes" id="UP000234474"/>
    </source>
</evidence>
<dbReference type="VEuPathDB" id="FungiDB:P174DRAFT_304617"/>
<name>A0A2I1BWD4_ASPN1</name>
<comment type="caution">
    <text evidence="2">The sequence shown here is derived from an EMBL/GenBank/DDBJ whole genome shotgun (WGS) entry which is preliminary data.</text>
</comment>
<organism evidence="2 3">
    <name type="scientific">Aspergillus novofumigatus (strain IBT 16806)</name>
    <dbReference type="NCBI Taxonomy" id="1392255"/>
    <lineage>
        <taxon>Eukaryota</taxon>
        <taxon>Fungi</taxon>
        <taxon>Dikarya</taxon>
        <taxon>Ascomycota</taxon>
        <taxon>Pezizomycotina</taxon>
        <taxon>Eurotiomycetes</taxon>
        <taxon>Eurotiomycetidae</taxon>
        <taxon>Eurotiales</taxon>
        <taxon>Aspergillaceae</taxon>
        <taxon>Aspergillus</taxon>
        <taxon>Aspergillus subgen. Fumigati</taxon>
    </lineage>
</organism>
<keyword evidence="3" id="KW-1185">Reference proteome</keyword>
<sequence length="226" mass="24967">MPCMFWLRHSEKSIFSSSFPNCAAVMFIVHTARSRAYPGIGPKVRPKSRGSQVLAQTGILRGSKPLADRPDRPGKGRLPLCGSRYPLSAKKCRLFSRSPVTNYNFQHLNQVKSFPTAKTIAMPLADCTAFPHLSPTGHPIMTPDYQDHSDSSILDAGSPCCQPQISRAVVPLVRPPVRMRRVKTKRLISANRCSELDSAVIGSCAKPRIHLTICSQVQAHKKVREP</sequence>
<protein>
    <submittedName>
        <fullName evidence="2">Uncharacterized protein</fullName>
    </submittedName>
</protein>
<proteinExistence type="predicted"/>
<dbReference type="RefSeq" id="XP_024678292.1">
    <property type="nucleotide sequence ID" value="XM_024821630.1"/>
</dbReference>
<dbReference type="Proteomes" id="UP000234474">
    <property type="component" value="Unassembled WGS sequence"/>
</dbReference>
<dbReference type="AlphaFoldDB" id="A0A2I1BWD4"/>
<dbReference type="GeneID" id="36528956"/>
<gene>
    <name evidence="2" type="ORF">P174DRAFT_304617</name>
</gene>
<evidence type="ECO:0000256" key="1">
    <source>
        <dbReference type="SAM" id="MobiDB-lite"/>
    </source>
</evidence>
<feature type="region of interest" description="Disordered" evidence="1">
    <location>
        <begin position="40"/>
        <end position="78"/>
    </location>
</feature>